<reference evidence="1" key="1">
    <citation type="submission" date="2015-05" db="UniProtKB">
        <authorList>
            <consortium name="EnsemblMetazoa"/>
        </authorList>
    </citation>
    <scope>IDENTIFICATION</scope>
</reference>
<proteinExistence type="predicted"/>
<dbReference type="EnsemblMetazoa" id="RPRC006677-RA">
    <property type="protein sequence ID" value="RPRC006677-PA"/>
    <property type="gene ID" value="RPRC006677"/>
</dbReference>
<evidence type="ECO:0000313" key="2">
    <source>
        <dbReference type="Proteomes" id="UP000015103"/>
    </source>
</evidence>
<dbReference type="VEuPathDB" id="VectorBase:RPRC006677"/>
<organism evidence="1 2">
    <name type="scientific">Rhodnius prolixus</name>
    <name type="common">Triatomid bug</name>
    <dbReference type="NCBI Taxonomy" id="13249"/>
    <lineage>
        <taxon>Eukaryota</taxon>
        <taxon>Metazoa</taxon>
        <taxon>Ecdysozoa</taxon>
        <taxon>Arthropoda</taxon>
        <taxon>Hexapoda</taxon>
        <taxon>Insecta</taxon>
        <taxon>Pterygota</taxon>
        <taxon>Neoptera</taxon>
        <taxon>Paraneoptera</taxon>
        <taxon>Hemiptera</taxon>
        <taxon>Heteroptera</taxon>
        <taxon>Panheteroptera</taxon>
        <taxon>Cimicomorpha</taxon>
        <taxon>Reduviidae</taxon>
        <taxon>Triatominae</taxon>
        <taxon>Rhodnius</taxon>
    </lineage>
</organism>
<dbReference type="EMBL" id="ACPB03014384">
    <property type="status" value="NOT_ANNOTATED_CDS"/>
    <property type="molecule type" value="Genomic_DNA"/>
</dbReference>
<keyword evidence="2" id="KW-1185">Reference proteome</keyword>
<dbReference type="Proteomes" id="UP000015103">
    <property type="component" value="Unassembled WGS sequence"/>
</dbReference>
<accession>T1HRK7</accession>
<dbReference type="HOGENOM" id="CLU_1715507_0_0_1"/>
<evidence type="ECO:0000313" key="1">
    <source>
        <dbReference type="EnsemblMetazoa" id="RPRC006677-PA"/>
    </source>
</evidence>
<name>T1HRK7_RHOPR</name>
<dbReference type="InParanoid" id="T1HRK7"/>
<dbReference type="AlphaFoldDB" id="T1HRK7"/>
<sequence>MSPTMLMLIPSPHFSSIRAEYIAAAINCWQENLAIVRKLMKSVSLSSDMDWFFISLQNYELPDSVLKVVAEYVVININSNLEVLIGDKFSILEHLGPSNVLSHVSLKILEQLRNTKFSPWFLNSKAIRIWSYAMVFYEYPLPLNKWNDNLTKR</sequence>
<protein>
    <submittedName>
        <fullName evidence="1">Uncharacterized protein</fullName>
    </submittedName>
</protein>